<evidence type="ECO:0000313" key="8">
    <source>
        <dbReference type="Proteomes" id="UP000053372"/>
    </source>
</evidence>
<dbReference type="Pfam" id="PF13193">
    <property type="entry name" value="AMP-binding_C"/>
    <property type="match status" value="1"/>
</dbReference>
<evidence type="ECO:0000256" key="5">
    <source>
        <dbReference type="ARBA" id="ARBA00022598"/>
    </source>
</evidence>
<dbReference type="InterPro" id="IPR023213">
    <property type="entry name" value="CAT-like_dom_sf"/>
</dbReference>
<name>A0A0V7ZW20_9CYAN</name>
<dbReference type="Gene3D" id="3.40.50.980">
    <property type="match status" value="2"/>
</dbReference>
<dbReference type="Pfam" id="PF00668">
    <property type="entry name" value="Condensation"/>
    <property type="match status" value="1"/>
</dbReference>
<dbReference type="SUPFAM" id="SSF47336">
    <property type="entry name" value="ACP-like"/>
    <property type="match status" value="1"/>
</dbReference>
<evidence type="ECO:0000256" key="2">
    <source>
        <dbReference type="ARBA" id="ARBA00006432"/>
    </source>
</evidence>
<reference evidence="7 8" key="1">
    <citation type="journal article" date="2015" name="Genome Announc.">
        <title>Draft Genome of the Euendolithic (true boring) Cyanobacterium Mastigocoleus testarum strain BC008.</title>
        <authorList>
            <person name="Guida B.S."/>
            <person name="Garcia-Pichel F."/>
        </authorList>
    </citation>
    <scope>NUCLEOTIDE SEQUENCE [LARGE SCALE GENOMIC DNA]</scope>
    <source>
        <strain evidence="7 8">BC008</strain>
    </source>
</reference>
<dbReference type="GO" id="GO:0031177">
    <property type="term" value="F:phosphopantetheine binding"/>
    <property type="evidence" value="ECO:0007669"/>
    <property type="project" value="TreeGrafter"/>
</dbReference>
<accession>A0A0V7ZW20</accession>
<dbReference type="Gene3D" id="3.40.50.720">
    <property type="entry name" value="NAD(P)-binding Rossmann-like Domain"/>
    <property type="match status" value="1"/>
</dbReference>
<dbReference type="Pfam" id="PF00550">
    <property type="entry name" value="PP-binding"/>
    <property type="match status" value="1"/>
</dbReference>
<dbReference type="CDD" id="cd05235">
    <property type="entry name" value="SDR_e1"/>
    <property type="match status" value="1"/>
</dbReference>
<dbReference type="Pfam" id="PF00501">
    <property type="entry name" value="AMP-binding"/>
    <property type="match status" value="1"/>
</dbReference>
<dbReference type="PROSITE" id="PS00455">
    <property type="entry name" value="AMP_BINDING"/>
    <property type="match status" value="1"/>
</dbReference>
<comment type="similarity">
    <text evidence="2">Belongs to the ATP-dependent AMP-binding enzyme family.</text>
</comment>
<dbReference type="PANTHER" id="PTHR45527">
    <property type="entry name" value="NONRIBOSOMAL PEPTIDE SYNTHETASE"/>
    <property type="match status" value="1"/>
</dbReference>
<dbReference type="InterPro" id="IPR013120">
    <property type="entry name" value="FAR_NAD-bd"/>
</dbReference>
<comment type="cofactor">
    <cofactor evidence="1">
        <name>pantetheine 4'-phosphate</name>
        <dbReference type="ChEBI" id="CHEBI:47942"/>
    </cofactor>
</comment>
<dbReference type="Gene3D" id="3.30.559.30">
    <property type="entry name" value="Nonribosomal peptide synthetase, condensation domain"/>
    <property type="match status" value="1"/>
</dbReference>
<dbReference type="FunFam" id="3.40.50.980:FF:000001">
    <property type="entry name" value="Non-ribosomal peptide synthetase"/>
    <property type="match status" value="1"/>
</dbReference>
<dbReference type="FunFam" id="1.10.1200.10:FF:000005">
    <property type="entry name" value="Nonribosomal peptide synthetase 1"/>
    <property type="match status" value="1"/>
</dbReference>
<dbReference type="NCBIfam" id="TIGR01733">
    <property type="entry name" value="AA-adenyl-dom"/>
    <property type="match status" value="1"/>
</dbReference>
<dbReference type="InterPro" id="IPR001242">
    <property type="entry name" value="Condensation_dom"/>
</dbReference>
<gene>
    <name evidence="7" type="ORF">BC008_33735</name>
</gene>
<proteinExistence type="inferred from homology"/>
<dbReference type="Gene3D" id="3.30.559.10">
    <property type="entry name" value="Chloramphenicol acetyltransferase-like domain"/>
    <property type="match status" value="1"/>
</dbReference>
<dbReference type="EMBL" id="LMTZ01000055">
    <property type="protein sequence ID" value="KST68651.1"/>
    <property type="molecule type" value="Genomic_DNA"/>
</dbReference>
<dbReference type="SUPFAM" id="SSF51735">
    <property type="entry name" value="NAD(P)-binding Rossmann-fold domains"/>
    <property type="match status" value="1"/>
</dbReference>
<dbReference type="Pfam" id="PF07993">
    <property type="entry name" value="NAD_binding_4"/>
    <property type="match status" value="1"/>
</dbReference>
<evidence type="ECO:0000313" key="7">
    <source>
        <dbReference type="EMBL" id="KST68651.1"/>
    </source>
</evidence>
<dbReference type="InterPro" id="IPR036736">
    <property type="entry name" value="ACP-like_sf"/>
</dbReference>
<keyword evidence="4" id="KW-0597">Phosphoprotein</keyword>
<protein>
    <submittedName>
        <fullName evidence="7">Non-ribosomal peptide synthetase</fullName>
    </submittedName>
</protein>
<dbReference type="InterPro" id="IPR036291">
    <property type="entry name" value="NAD(P)-bd_dom_sf"/>
</dbReference>
<feature type="domain" description="Carrier" evidence="6">
    <location>
        <begin position="1078"/>
        <end position="1157"/>
    </location>
</feature>
<dbReference type="NCBIfam" id="TIGR01746">
    <property type="entry name" value="Thioester-redct"/>
    <property type="match status" value="1"/>
</dbReference>
<dbReference type="SUPFAM" id="SSF56801">
    <property type="entry name" value="Acetyl-CoA synthetase-like"/>
    <property type="match status" value="1"/>
</dbReference>
<dbReference type="SUPFAM" id="SSF52777">
    <property type="entry name" value="CoA-dependent acyltransferases"/>
    <property type="match status" value="2"/>
</dbReference>
<dbReference type="InterPro" id="IPR045851">
    <property type="entry name" value="AMP-bd_C_sf"/>
</dbReference>
<dbReference type="GO" id="GO:0008610">
    <property type="term" value="P:lipid biosynthetic process"/>
    <property type="evidence" value="ECO:0007669"/>
    <property type="project" value="UniProtKB-ARBA"/>
</dbReference>
<dbReference type="InterPro" id="IPR009081">
    <property type="entry name" value="PP-bd_ACP"/>
</dbReference>
<sequence>MRTHLSDRKPEIIDFLQQINVNSNSSFESISPVSRNQDLPLSFAQQRLWFLYQLEGGNSTYNLPLTLEITGNLNITALEQAIREIFRRHEILRTRIAIVNDQPIQVIDPEITLEINFNLPLTDLQGLPSAAKLTTVKQLATQEGDKPFELIDGRLVRFHLWKLSEQSHVLLINMHHIVSDGWSMGIFIQELSAFYQTFDSGNATCIDVACYVYTGLPELSIQYADFAVWQQQYLQGEVLEKQLNYWKKQLADAPPLLELPTDRPRPAVQSFRGGVVEFQLDSDLTESLKTLSQKSGATLFMTMLAAFVTLLFRYSGQDDICIGSPVANRNRKEIEPLIGFFVNTLVLRFQLGENFSFSDLLNLVKKVAADGQTHQDVPFEQVVEALQPERNLSYSPLFQVLFDLQYDSMEQLEFPGLTVNPLQTEIVTSKFDLSLVIEDKRNYLRGWWEYSSDLFNVDTINRMTGHFQTLLTAIVANPEESISTLSLLTAKEQHQLLVEWNSHKSDFPRDRCIHELFESQVKRTPEHIALEFGSETLTYQELNHRADRLAHHLRTLGVKADVLVGLCVERSVEMIVGLLGILKAGGAYLPLDSTYPRERLAHMVHDSGVSVLLTQQKLVNLLPKSSAKVVYLDNDIICRDATCGDATCRVSTVVGKVKPNNLAYVIYTSGSTGKPKGVMISHQAIVNHATAAIAEYGLTNRDLVLQFASFSFDVALEEIFPTLLSGGTLVMRPAEIFSSFADFSRFIEEKSLTVVNIPTPYWQEWVLEISQGKSTVPCNLRLLVTGSEQVLPERLALWQKLVGDRVMWINAYGPTEATITATVYKPKPSSKHSYNNSVSIGRPIANTEIYILDKHLQPVPIGVPGELHIGGVGLASGYLNLPQLTEQKFIQNPFLRSRRAEDAGEAGGDINDKLLPITHYLLPITNSKLYKTGDLVRYLADGNIEFLGRIDNQVKIRGFRIELGEIEALLAQNSLVRASVVVVREDQSENKQIVAYIVPNKQSLKNCARYSQSETENENEKKNIIQNQIRGFLKQKLPDYMLPSIFTILEELPLTPNGKVNRRALPTPSVSQADNLVHPRTDTEKTVAQIWSDVLGIKQINIHDNFFELGGHSLRATQVMSRLQEAGKFKTKLELPLRYLFEEPTIAGLAALIDTKITTNTDTINTEENFRKDAVLDQSIQPRLLPFEYLSQPKNILLTGATGFVGAYLLQELLEQTEADIYCLIRSQNLEQAKQKLQTKLESYGLSKVNKNRRIIAVVGDLSKKLLGLSPSKFQNLASQIDVIYHNAAWINTIYPYSILKPSNVLGTQEILRLASESKLKPVHYISTTSVFSPLAYSQTNLVLESDPLEKTEGLEGGYPQSKWVAEKLVMQARDRGLPASIYRLARVTGHSQTGICNTNDLFCRLIKGCIQMGIAPEMNGVIDNLTPVDYVSKAITHLSQQKESLGKAFHLLNPHSTPMNELFKSILALGYPLKQVSYQQWLDRLIRESQLDSGNVLQPLIALYSQSAAESVSEPQFDRTNTDLGLADTGIVFPPMEQNLLKAYFSYFIKSGFLTQYSSVKAKSQN</sequence>
<keyword evidence="3" id="KW-0596">Phosphopantetheine</keyword>
<dbReference type="Gene3D" id="1.10.1200.10">
    <property type="entry name" value="ACP-like"/>
    <property type="match status" value="1"/>
</dbReference>
<dbReference type="FunFam" id="3.40.50.12780:FF:000012">
    <property type="entry name" value="Non-ribosomal peptide synthetase"/>
    <property type="match status" value="1"/>
</dbReference>
<dbReference type="CDD" id="cd19531">
    <property type="entry name" value="LCL_NRPS-like"/>
    <property type="match status" value="1"/>
</dbReference>
<dbReference type="InterPro" id="IPR010071">
    <property type="entry name" value="AA_adenyl_dom"/>
</dbReference>
<evidence type="ECO:0000256" key="1">
    <source>
        <dbReference type="ARBA" id="ARBA00001957"/>
    </source>
</evidence>
<evidence type="ECO:0000256" key="3">
    <source>
        <dbReference type="ARBA" id="ARBA00022450"/>
    </source>
</evidence>
<dbReference type="FunFam" id="3.30.300.30:FF:000010">
    <property type="entry name" value="Enterobactin synthetase component F"/>
    <property type="match status" value="1"/>
</dbReference>
<dbReference type="GO" id="GO:0016874">
    <property type="term" value="F:ligase activity"/>
    <property type="evidence" value="ECO:0007669"/>
    <property type="project" value="UniProtKB-KW"/>
</dbReference>
<dbReference type="Gene3D" id="2.30.38.10">
    <property type="entry name" value="Luciferase, Domain 3"/>
    <property type="match status" value="1"/>
</dbReference>
<evidence type="ECO:0000256" key="4">
    <source>
        <dbReference type="ARBA" id="ARBA00022553"/>
    </source>
</evidence>
<dbReference type="PROSITE" id="PS50075">
    <property type="entry name" value="CARRIER"/>
    <property type="match status" value="1"/>
</dbReference>
<dbReference type="GO" id="GO:0044550">
    <property type="term" value="P:secondary metabolite biosynthetic process"/>
    <property type="evidence" value="ECO:0007669"/>
    <property type="project" value="UniProtKB-ARBA"/>
</dbReference>
<organism evidence="7 8">
    <name type="scientific">Mastigocoleus testarum BC008</name>
    <dbReference type="NCBI Taxonomy" id="371196"/>
    <lineage>
        <taxon>Bacteria</taxon>
        <taxon>Bacillati</taxon>
        <taxon>Cyanobacteriota</taxon>
        <taxon>Cyanophyceae</taxon>
        <taxon>Nostocales</taxon>
        <taxon>Hapalosiphonaceae</taxon>
        <taxon>Mastigocoleus</taxon>
    </lineage>
</organism>
<dbReference type="Gene3D" id="3.30.300.30">
    <property type="match status" value="1"/>
</dbReference>
<dbReference type="InterPro" id="IPR025110">
    <property type="entry name" value="AMP-bd_C"/>
</dbReference>
<comment type="caution">
    <text evidence="7">The sequence shown here is derived from an EMBL/GenBank/DDBJ whole genome shotgun (WGS) entry which is preliminary data.</text>
</comment>
<dbReference type="InterPro" id="IPR010080">
    <property type="entry name" value="Thioester_reductase-like_dom"/>
</dbReference>
<keyword evidence="8" id="KW-1185">Reference proteome</keyword>
<dbReference type="InterPro" id="IPR000873">
    <property type="entry name" value="AMP-dep_synth/lig_dom"/>
</dbReference>
<dbReference type="InterPro" id="IPR020845">
    <property type="entry name" value="AMP-binding_CS"/>
</dbReference>
<evidence type="ECO:0000259" key="6">
    <source>
        <dbReference type="PROSITE" id="PS50075"/>
    </source>
</evidence>
<keyword evidence="5" id="KW-0436">Ligase</keyword>
<dbReference type="PIRSF" id="PIRSF001617">
    <property type="entry name" value="Alpha-AR"/>
    <property type="match status" value="1"/>
</dbReference>
<dbReference type="Proteomes" id="UP000053372">
    <property type="component" value="Unassembled WGS sequence"/>
</dbReference>
<dbReference type="GO" id="GO:0043041">
    <property type="term" value="P:amino acid activation for nonribosomal peptide biosynthetic process"/>
    <property type="evidence" value="ECO:0007669"/>
    <property type="project" value="TreeGrafter"/>
</dbReference>
<dbReference type="GO" id="GO:0005829">
    <property type="term" value="C:cytosol"/>
    <property type="evidence" value="ECO:0007669"/>
    <property type="project" value="TreeGrafter"/>
</dbReference>
<dbReference type="PANTHER" id="PTHR45527:SF1">
    <property type="entry name" value="FATTY ACID SYNTHASE"/>
    <property type="match status" value="1"/>
</dbReference>